<dbReference type="GO" id="GO:0051231">
    <property type="term" value="P:spindle elongation"/>
    <property type="evidence" value="ECO:0007669"/>
    <property type="project" value="TreeGrafter"/>
</dbReference>
<dbReference type="Proteomes" id="UP000265120">
    <property type="component" value="Chromosome 8"/>
</dbReference>
<reference evidence="13" key="2">
    <citation type="submission" date="2025-08" db="UniProtKB">
        <authorList>
            <consortium name="Ensembl"/>
        </authorList>
    </citation>
    <scope>IDENTIFICATION</scope>
</reference>
<feature type="compositionally biased region" description="Acidic residues" evidence="11">
    <location>
        <begin position="508"/>
        <end position="517"/>
    </location>
</feature>
<dbReference type="InterPro" id="IPR036961">
    <property type="entry name" value="Kinesin_motor_dom_sf"/>
</dbReference>
<dbReference type="GO" id="GO:0007018">
    <property type="term" value="P:microtubule-based movement"/>
    <property type="evidence" value="ECO:0007669"/>
    <property type="project" value="InterPro"/>
</dbReference>
<evidence type="ECO:0000256" key="8">
    <source>
        <dbReference type="ARBA" id="ARBA00023212"/>
    </source>
</evidence>
<feature type="compositionally biased region" description="Polar residues" evidence="11">
    <location>
        <begin position="809"/>
        <end position="818"/>
    </location>
</feature>
<keyword evidence="2" id="KW-0963">Cytoplasm</keyword>
<keyword evidence="5 9" id="KW-0067">ATP-binding</keyword>
<dbReference type="AlphaFoldDB" id="A0A3P8UK51"/>
<dbReference type="GO" id="GO:0005876">
    <property type="term" value="C:spindle microtubule"/>
    <property type="evidence" value="ECO:0007669"/>
    <property type="project" value="TreeGrafter"/>
</dbReference>
<feature type="region of interest" description="Disordered" evidence="11">
    <location>
        <begin position="804"/>
        <end position="846"/>
    </location>
</feature>
<dbReference type="GO" id="GO:0005524">
    <property type="term" value="F:ATP binding"/>
    <property type="evidence" value="ECO:0007669"/>
    <property type="project" value="UniProtKB-UniRule"/>
</dbReference>
<dbReference type="GeneTree" id="ENSGT00940000155989"/>
<reference evidence="13 14" key="1">
    <citation type="journal article" date="2014" name="Nat. Genet.">
        <title>Whole-genome sequence of a flatfish provides insights into ZW sex chromosome evolution and adaptation to a benthic lifestyle.</title>
        <authorList>
            <person name="Chen S."/>
            <person name="Zhang G."/>
            <person name="Shao C."/>
            <person name="Huang Q."/>
            <person name="Liu G."/>
            <person name="Zhang P."/>
            <person name="Song W."/>
            <person name="An N."/>
            <person name="Chalopin D."/>
            <person name="Volff J.N."/>
            <person name="Hong Y."/>
            <person name="Li Q."/>
            <person name="Sha Z."/>
            <person name="Zhou H."/>
            <person name="Xie M."/>
            <person name="Yu Q."/>
            <person name="Liu Y."/>
            <person name="Xiang H."/>
            <person name="Wang N."/>
            <person name="Wu K."/>
            <person name="Yang C."/>
            <person name="Zhou Q."/>
            <person name="Liao X."/>
            <person name="Yang L."/>
            <person name="Hu Q."/>
            <person name="Zhang J."/>
            <person name="Meng L."/>
            <person name="Jin L."/>
            <person name="Tian Y."/>
            <person name="Lian J."/>
            <person name="Yang J."/>
            <person name="Miao G."/>
            <person name="Liu S."/>
            <person name="Liang Z."/>
            <person name="Yan F."/>
            <person name="Li Y."/>
            <person name="Sun B."/>
            <person name="Zhang H."/>
            <person name="Zhang J."/>
            <person name="Zhu Y."/>
            <person name="Du M."/>
            <person name="Zhao Y."/>
            <person name="Schartl M."/>
            <person name="Tang Q."/>
            <person name="Wang J."/>
        </authorList>
    </citation>
    <scope>NUCLEOTIDE SEQUENCE</scope>
</reference>
<feature type="compositionally biased region" description="Low complexity" evidence="11">
    <location>
        <begin position="27"/>
        <end position="41"/>
    </location>
</feature>
<keyword evidence="8" id="KW-0206">Cytoskeleton</keyword>
<protein>
    <recommendedName>
        <fullName evidence="12">Kinesin motor domain-containing protein</fullName>
    </recommendedName>
</protein>
<evidence type="ECO:0000256" key="1">
    <source>
        <dbReference type="ARBA" id="ARBA00004186"/>
    </source>
</evidence>
<evidence type="ECO:0000256" key="2">
    <source>
        <dbReference type="ARBA" id="ARBA00022490"/>
    </source>
</evidence>
<dbReference type="InterPro" id="IPR047149">
    <property type="entry name" value="KIF11-like"/>
</dbReference>
<feature type="coiled-coil region" evidence="10">
    <location>
        <begin position="561"/>
        <end position="599"/>
    </location>
</feature>
<dbReference type="PANTHER" id="PTHR47970:SF29">
    <property type="entry name" value="KINESIN FAMILY MEMBER 20B"/>
    <property type="match status" value="1"/>
</dbReference>
<dbReference type="PANTHER" id="PTHR47970">
    <property type="entry name" value="KINESIN-LIKE PROTEIN KIF11"/>
    <property type="match status" value="1"/>
</dbReference>
<dbReference type="SMART" id="SM00129">
    <property type="entry name" value="KISc"/>
    <property type="match status" value="1"/>
</dbReference>
<accession>A0A3P8UK51</accession>
<evidence type="ECO:0000256" key="3">
    <source>
        <dbReference type="ARBA" id="ARBA00022553"/>
    </source>
</evidence>
<dbReference type="InterPro" id="IPR001752">
    <property type="entry name" value="Kinesin_motor_dom"/>
</dbReference>
<feature type="region of interest" description="Disordered" evidence="11">
    <location>
        <begin position="23"/>
        <end position="42"/>
    </location>
</feature>
<organism evidence="13 14">
    <name type="scientific">Cynoglossus semilaevis</name>
    <name type="common">Tongue sole</name>
    <dbReference type="NCBI Taxonomy" id="244447"/>
    <lineage>
        <taxon>Eukaryota</taxon>
        <taxon>Metazoa</taxon>
        <taxon>Chordata</taxon>
        <taxon>Craniata</taxon>
        <taxon>Vertebrata</taxon>
        <taxon>Euteleostomi</taxon>
        <taxon>Actinopterygii</taxon>
        <taxon>Neopterygii</taxon>
        <taxon>Teleostei</taxon>
        <taxon>Neoteleostei</taxon>
        <taxon>Acanthomorphata</taxon>
        <taxon>Carangaria</taxon>
        <taxon>Pleuronectiformes</taxon>
        <taxon>Pleuronectoidei</taxon>
        <taxon>Cynoglossidae</taxon>
        <taxon>Cynoglossinae</taxon>
        <taxon>Cynoglossus</taxon>
    </lineage>
</organism>
<dbReference type="Gene3D" id="3.40.850.10">
    <property type="entry name" value="Kinesin motor domain"/>
    <property type="match status" value="2"/>
</dbReference>
<feature type="compositionally biased region" description="Basic and acidic residues" evidence="11">
    <location>
        <begin position="765"/>
        <end position="774"/>
    </location>
</feature>
<dbReference type="GO" id="GO:0090307">
    <property type="term" value="P:mitotic spindle assembly"/>
    <property type="evidence" value="ECO:0007669"/>
    <property type="project" value="TreeGrafter"/>
</dbReference>
<evidence type="ECO:0000256" key="10">
    <source>
        <dbReference type="SAM" id="Coils"/>
    </source>
</evidence>
<dbReference type="GO" id="GO:0005634">
    <property type="term" value="C:nucleus"/>
    <property type="evidence" value="ECO:0007669"/>
    <property type="project" value="TreeGrafter"/>
</dbReference>
<keyword evidence="3" id="KW-0597">Phosphoprotein</keyword>
<comment type="subcellular location">
    <subcellularLocation>
        <location evidence="1">Cytoplasm</location>
        <location evidence="1">Cytoskeleton</location>
        <location evidence="1">Spindle</location>
    </subcellularLocation>
</comment>
<reference evidence="13" key="3">
    <citation type="submission" date="2025-09" db="UniProtKB">
        <authorList>
            <consortium name="Ensembl"/>
        </authorList>
    </citation>
    <scope>IDENTIFICATION</scope>
</reference>
<dbReference type="SUPFAM" id="SSF52540">
    <property type="entry name" value="P-loop containing nucleoside triphosphate hydrolases"/>
    <property type="match status" value="1"/>
</dbReference>
<comment type="similarity">
    <text evidence="9">Belongs to the TRAFAC class myosin-kinesin ATPase superfamily. Kinesin family.</text>
</comment>
<keyword evidence="4 9" id="KW-0547">Nucleotide-binding</keyword>
<keyword evidence="14" id="KW-1185">Reference proteome</keyword>
<evidence type="ECO:0000256" key="9">
    <source>
        <dbReference type="PROSITE-ProRule" id="PRU00283"/>
    </source>
</evidence>
<dbReference type="GO" id="GO:0072686">
    <property type="term" value="C:mitotic spindle"/>
    <property type="evidence" value="ECO:0007669"/>
    <property type="project" value="TreeGrafter"/>
</dbReference>
<dbReference type="OMA" id="ICERATM"/>
<feature type="region of interest" description="Disordered" evidence="11">
    <location>
        <begin position="742"/>
        <end position="786"/>
    </location>
</feature>
<dbReference type="CDD" id="cd21786">
    <property type="entry name" value="RBD_KIF20B"/>
    <property type="match status" value="1"/>
</dbReference>
<feature type="binding site" evidence="9">
    <location>
        <begin position="139"/>
        <end position="146"/>
    </location>
    <ligand>
        <name>ATP</name>
        <dbReference type="ChEBI" id="CHEBI:30616"/>
    </ligand>
</feature>
<dbReference type="Ensembl" id="ENSCSET00000003603.1">
    <property type="protein sequence ID" value="ENSCSEP00000003558.1"/>
    <property type="gene ID" value="ENSCSEG00000002329.1"/>
</dbReference>
<keyword evidence="7 9" id="KW-0505">Motor protein</keyword>
<evidence type="ECO:0000256" key="4">
    <source>
        <dbReference type="ARBA" id="ARBA00022741"/>
    </source>
</evidence>
<dbReference type="InterPro" id="IPR027417">
    <property type="entry name" value="P-loop_NTPase"/>
</dbReference>
<dbReference type="GO" id="GO:0008017">
    <property type="term" value="F:microtubule binding"/>
    <property type="evidence" value="ECO:0007669"/>
    <property type="project" value="InterPro"/>
</dbReference>
<dbReference type="Pfam" id="PF00225">
    <property type="entry name" value="Kinesin"/>
    <property type="match status" value="2"/>
</dbReference>
<evidence type="ECO:0000256" key="11">
    <source>
        <dbReference type="SAM" id="MobiDB-lite"/>
    </source>
</evidence>
<dbReference type="GO" id="GO:0008574">
    <property type="term" value="F:plus-end-directed microtubule motor activity"/>
    <property type="evidence" value="ECO:0007669"/>
    <property type="project" value="TreeGrafter"/>
</dbReference>
<dbReference type="PRINTS" id="PR00380">
    <property type="entry name" value="KINESINHEAVY"/>
</dbReference>
<name>A0A3P8UK51_CYNSE</name>
<dbReference type="InParanoid" id="A0A3P8UK51"/>
<evidence type="ECO:0000256" key="7">
    <source>
        <dbReference type="ARBA" id="ARBA00023175"/>
    </source>
</evidence>
<feature type="compositionally biased region" description="Acidic residues" evidence="11">
    <location>
        <begin position="476"/>
        <end position="499"/>
    </location>
</feature>
<sequence>MSSCLAGKPERLGPVEVEDIRRALHGDFSAQQPQDSDQSQSENLQVFLRVRPFTASESDSGESQECVTIEGYNTVVLKAPKSCQSGRQSDKSLPQTAQKFTFTQVFGPEAKQKTVFEHSVRGLVRDVLDGGNCLVFTYGVTNAGKTFTFLGPDHDSGLLPRSLSVIFNNIEGRQYERSDLKPQRCRDFTRLTPDQQVAESNSRKNLLRLFKEVTYLHNSDSSLNSVSDDSFCLDVDSNVRFSVWVSFCEIYNDNIHDLLEQVGHADSGEAYKVMKIGKRNQSFSATRLNQLSSRSHSIFSIRIMRVEDGSIPRVLGISEYELSLCDLAGSERCSRTQNTGERLKEAGNINNSLLTLGKCINAIRLNQNNKVQHHVPFRESKLTHFLQFFFSGAGRVCMVVNINQNASCFDETLNVLKFSALAQKVVVLNARPVVPDASSNKSAMELSMVIDDQEGKNVTRWGRRSSIMAWETTLEDVLEDEDEEEDDMEEEEEEEEESVLEGTVLEAGAEEEEEEDRTMEEDFNLAVVYVCVQSGHQAALRLVLETQIREEVSAEFMELFRNMQKDYSERLEREKEILEERAEKRLEILKNLFNKTVNQSADEKESDKVTHTSPPQDTAVLERLISSMTEDLGKIREDAESVHHSGNAHDRMRALRTLDAGPRREVEGATLEGGAEGGAVFMRNKVSNKTFSSVILEEEIWRLQEDNERKEETIAQLSEREAQLRRSEEDVQTELRRREEEVEELKKEQASLQQKLTGRSWSSQRGDHPIKQNEETTLSSSAPLRPGAGGGVFKLRLRVFIPGGGAEGSFQTGEGKQSSGERDVPAAEPGTVAPPAPSAPDTLLLH</sequence>
<dbReference type="PROSITE" id="PS50067">
    <property type="entry name" value="KINESIN_MOTOR_2"/>
    <property type="match status" value="1"/>
</dbReference>
<keyword evidence="6 10" id="KW-0175">Coiled coil</keyword>
<feature type="compositionally biased region" description="Polar residues" evidence="11">
    <location>
        <begin position="750"/>
        <end position="764"/>
    </location>
</feature>
<evidence type="ECO:0000259" key="12">
    <source>
        <dbReference type="PROSITE" id="PS50067"/>
    </source>
</evidence>
<evidence type="ECO:0000313" key="13">
    <source>
        <dbReference type="Ensembl" id="ENSCSEP00000003558.1"/>
    </source>
</evidence>
<proteinExistence type="inferred from homology"/>
<feature type="region of interest" description="Disordered" evidence="11">
    <location>
        <begin position="476"/>
        <end position="517"/>
    </location>
</feature>
<dbReference type="STRING" id="244447.ENSCSEP00000003558"/>
<evidence type="ECO:0000256" key="5">
    <source>
        <dbReference type="ARBA" id="ARBA00022840"/>
    </source>
</evidence>
<feature type="domain" description="Kinesin motor" evidence="12">
    <location>
        <begin position="43"/>
        <end position="425"/>
    </location>
</feature>
<evidence type="ECO:0000313" key="14">
    <source>
        <dbReference type="Proteomes" id="UP000265120"/>
    </source>
</evidence>
<evidence type="ECO:0000256" key="6">
    <source>
        <dbReference type="ARBA" id="ARBA00023054"/>
    </source>
</evidence>